<sequence>MTTTETKQSTTAGRRVGYVIGIAINAAFLWLIHIWPGWDVVPFLTADFEIVLWLVDLSLVASIAVNLVYLVRDPRWLTAAGAVVTTAVGLAGAVRMLQVFPFDFGDSDVWPVVFRVLLWVGIVGSIIGILTNLVSLVRALGAR</sequence>
<feature type="transmembrane region" description="Helical" evidence="1">
    <location>
        <begin position="116"/>
        <end position="137"/>
    </location>
</feature>
<evidence type="ECO:0000313" key="3">
    <source>
        <dbReference type="Proteomes" id="UP001499924"/>
    </source>
</evidence>
<accession>A0ABP6P880</accession>
<feature type="transmembrane region" description="Helical" evidence="1">
    <location>
        <begin position="76"/>
        <end position="96"/>
    </location>
</feature>
<gene>
    <name evidence="2" type="ORF">GCM10010531_23280</name>
</gene>
<evidence type="ECO:0000256" key="1">
    <source>
        <dbReference type="SAM" id="Phobius"/>
    </source>
</evidence>
<comment type="caution">
    <text evidence="2">The sequence shown here is derived from an EMBL/GenBank/DDBJ whole genome shotgun (WGS) entry which is preliminary data.</text>
</comment>
<dbReference type="RefSeq" id="WP_344689036.1">
    <property type="nucleotide sequence ID" value="NZ_BAAAVV010000005.1"/>
</dbReference>
<feature type="transmembrane region" description="Helical" evidence="1">
    <location>
        <begin position="50"/>
        <end position="69"/>
    </location>
</feature>
<evidence type="ECO:0000313" key="2">
    <source>
        <dbReference type="EMBL" id="GAA3169582.1"/>
    </source>
</evidence>
<keyword evidence="1" id="KW-0472">Membrane</keyword>
<keyword evidence="1" id="KW-1133">Transmembrane helix</keyword>
<protein>
    <submittedName>
        <fullName evidence="2">Uncharacterized protein</fullName>
    </submittedName>
</protein>
<organism evidence="2 3">
    <name type="scientific">Blastococcus jejuensis</name>
    <dbReference type="NCBI Taxonomy" id="351224"/>
    <lineage>
        <taxon>Bacteria</taxon>
        <taxon>Bacillati</taxon>
        <taxon>Actinomycetota</taxon>
        <taxon>Actinomycetes</taxon>
        <taxon>Geodermatophilales</taxon>
        <taxon>Geodermatophilaceae</taxon>
        <taxon>Blastococcus</taxon>
    </lineage>
</organism>
<feature type="transmembrane region" description="Helical" evidence="1">
    <location>
        <begin position="16"/>
        <end position="38"/>
    </location>
</feature>
<dbReference type="EMBL" id="BAAAVV010000005">
    <property type="protein sequence ID" value="GAA3169582.1"/>
    <property type="molecule type" value="Genomic_DNA"/>
</dbReference>
<reference evidence="3" key="1">
    <citation type="journal article" date="2019" name="Int. J. Syst. Evol. Microbiol.">
        <title>The Global Catalogue of Microorganisms (GCM) 10K type strain sequencing project: providing services to taxonomists for standard genome sequencing and annotation.</title>
        <authorList>
            <consortium name="The Broad Institute Genomics Platform"/>
            <consortium name="The Broad Institute Genome Sequencing Center for Infectious Disease"/>
            <person name="Wu L."/>
            <person name="Ma J."/>
        </authorList>
    </citation>
    <scope>NUCLEOTIDE SEQUENCE [LARGE SCALE GENOMIC DNA]</scope>
    <source>
        <strain evidence="3">JCM 15614</strain>
    </source>
</reference>
<keyword evidence="1" id="KW-0812">Transmembrane</keyword>
<proteinExistence type="predicted"/>
<name>A0ABP6P880_9ACTN</name>
<dbReference type="Proteomes" id="UP001499924">
    <property type="component" value="Unassembled WGS sequence"/>
</dbReference>
<keyword evidence="3" id="KW-1185">Reference proteome</keyword>